<evidence type="ECO:0000256" key="4">
    <source>
        <dbReference type="SAM" id="Coils"/>
    </source>
</evidence>
<dbReference type="SMART" id="SM00382">
    <property type="entry name" value="AAA"/>
    <property type="match status" value="2"/>
</dbReference>
<keyword evidence="4" id="KW-0175">Coiled coil</keyword>
<dbReference type="InterPro" id="IPR050611">
    <property type="entry name" value="ABCF"/>
</dbReference>
<dbReference type="PROSITE" id="PS50893">
    <property type="entry name" value="ABC_TRANSPORTER_2"/>
    <property type="match status" value="1"/>
</dbReference>
<dbReference type="Gene3D" id="3.40.50.300">
    <property type="entry name" value="P-loop containing nucleotide triphosphate hydrolases"/>
    <property type="match status" value="2"/>
</dbReference>
<dbReference type="RefSeq" id="WP_132496880.1">
    <property type="nucleotide sequence ID" value="NZ_SMAS01000008.1"/>
</dbReference>
<dbReference type="AlphaFoldDB" id="A0A4R3NGZ1"/>
<keyword evidence="2" id="KW-0547">Nucleotide-binding</keyword>
<dbReference type="OrthoDB" id="9808609at2"/>
<dbReference type="InterPro" id="IPR027417">
    <property type="entry name" value="P-loop_NTPase"/>
</dbReference>
<dbReference type="InterPro" id="IPR017871">
    <property type="entry name" value="ABC_transporter-like_CS"/>
</dbReference>
<dbReference type="GO" id="GO:0005524">
    <property type="term" value="F:ATP binding"/>
    <property type="evidence" value="ECO:0007669"/>
    <property type="project" value="UniProtKB-KW"/>
</dbReference>
<evidence type="ECO:0000256" key="3">
    <source>
        <dbReference type="ARBA" id="ARBA00022840"/>
    </source>
</evidence>
<sequence>MTIANPALACHFSQLTIEFDQSALFPPLSGSLFSQKNALIGHNGRGKSVLMRLLARQLTPTHGKVDWHLPIIHVDQLNRLTGDTLAQALGIDALWQAFSRIEQGHGTMTDFELTEDNWHLPATWETLLASAQLTTSMDAPIEQLSGGERTRLALCRAFLHPDHFLLLDEPDNHLDQQGRQWLSEKLSQHKAGCLVISHNRHLLEEMDTMFELTDKGLVEYGGNYTLYDEQKTFAINAIEAEGEQLEKQIRQEKKQQQATLQKAAQRRKQGENIRYGGSQSLLLLDMQKNRAEKRQSNVAERHQRVLGELQHQHQQNQDKVSHIQPQKMVLNYQSEGGKMRIFVSQLKLPYGQIAPLSFTAYSGEHWHIQGRNGSGKSTLLKVLANKLQALSGESRISGAFCYLDQHLNLLDKSLPVAEALYQYQPAISVEQWRTQLGMLRIRGDKSLLPLCQLSGGEQLKATLLALTHSPYPPAVLLLDEPDNHLDLDSKQLLEGLLRDYQGTLLLVSHDEAFVEQCNITHDLQLGG</sequence>
<accession>A0A4R3NGZ1</accession>
<dbReference type="GO" id="GO:0016887">
    <property type="term" value="F:ATP hydrolysis activity"/>
    <property type="evidence" value="ECO:0007669"/>
    <property type="project" value="InterPro"/>
</dbReference>
<dbReference type="Pfam" id="PF00005">
    <property type="entry name" value="ABC_tran"/>
    <property type="match status" value="2"/>
</dbReference>
<evidence type="ECO:0000256" key="2">
    <source>
        <dbReference type="ARBA" id="ARBA00022741"/>
    </source>
</evidence>
<feature type="coiled-coil region" evidence="4">
    <location>
        <begin position="235"/>
        <end position="266"/>
    </location>
</feature>
<keyword evidence="1" id="KW-0677">Repeat</keyword>
<protein>
    <submittedName>
        <fullName evidence="6">ATPase subunit of ABC transporter with duplicated ATPase domains</fullName>
    </submittedName>
</protein>
<proteinExistence type="predicted"/>
<dbReference type="InterPro" id="IPR003439">
    <property type="entry name" value="ABC_transporter-like_ATP-bd"/>
</dbReference>
<feature type="domain" description="ABC transporter" evidence="5">
    <location>
        <begin position="10"/>
        <end position="240"/>
    </location>
</feature>
<dbReference type="PROSITE" id="PS00211">
    <property type="entry name" value="ABC_TRANSPORTER_1"/>
    <property type="match status" value="1"/>
</dbReference>
<evidence type="ECO:0000313" key="6">
    <source>
        <dbReference type="EMBL" id="TCT30952.1"/>
    </source>
</evidence>
<dbReference type="PANTHER" id="PTHR19211:SF6">
    <property type="entry name" value="BLL7188 PROTEIN"/>
    <property type="match status" value="1"/>
</dbReference>
<comment type="caution">
    <text evidence="6">The sequence shown here is derived from an EMBL/GenBank/DDBJ whole genome shotgun (WGS) entry which is preliminary data.</text>
</comment>
<name>A0A4R3NGZ1_9GAMM</name>
<dbReference type="PANTHER" id="PTHR19211">
    <property type="entry name" value="ATP-BINDING TRANSPORT PROTEIN-RELATED"/>
    <property type="match status" value="1"/>
</dbReference>
<keyword evidence="3" id="KW-0067">ATP-binding</keyword>
<reference evidence="6 7" key="1">
    <citation type="submission" date="2019-03" db="EMBL/GenBank/DDBJ databases">
        <title>Genomic analyses of the natural microbiome of Caenorhabditis elegans.</title>
        <authorList>
            <person name="Samuel B."/>
        </authorList>
    </citation>
    <scope>NUCLEOTIDE SEQUENCE [LARGE SCALE GENOMIC DNA]</scope>
    <source>
        <strain evidence="6 7">JUb102</strain>
    </source>
</reference>
<dbReference type="Proteomes" id="UP000295055">
    <property type="component" value="Unassembled WGS sequence"/>
</dbReference>
<gene>
    <name evidence="6" type="ORF">EC835_108101</name>
</gene>
<evidence type="ECO:0000259" key="5">
    <source>
        <dbReference type="PROSITE" id="PS50893"/>
    </source>
</evidence>
<evidence type="ECO:0000313" key="7">
    <source>
        <dbReference type="Proteomes" id="UP000295055"/>
    </source>
</evidence>
<evidence type="ECO:0000256" key="1">
    <source>
        <dbReference type="ARBA" id="ARBA00022737"/>
    </source>
</evidence>
<dbReference type="SUPFAM" id="SSF52540">
    <property type="entry name" value="P-loop containing nucleoside triphosphate hydrolases"/>
    <property type="match status" value="2"/>
</dbReference>
<organism evidence="6 7">
    <name type="scientific">Providencia alcalifaciens</name>
    <dbReference type="NCBI Taxonomy" id="126385"/>
    <lineage>
        <taxon>Bacteria</taxon>
        <taxon>Pseudomonadati</taxon>
        <taxon>Pseudomonadota</taxon>
        <taxon>Gammaproteobacteria</taxon>
        <taxon>Enterobacterales</taxon>
        <taxon>Morganellaceae</taxon>
        <taxon>Providencia</taxon>
    </lineage>
</organism>
<dbReference type="EMBL" id="SMAS01000008">
    <property type="protein sequence ID" value="TCT30952.1"/>
    <property type="molecule type" value="Genomic_DNA"/>
</dbReference>
<dbReference type="InterPro" id="IPR003593">
    <property type="entry name" value="AAA+_ATPase"/>
</dbReference>